<dbReference type="AlphaFoldDB" id="A0A182NVT1"/>
<dbReference type="EnsemblMetazoa" id="ADIR014024-RA">
    <property type="protein sequence ID" value="ADIR014024-PA"/>
    <property type="gene ID" value="ADIR014024"/>
</dbReference>
<evidence type="ECO:0000313" key="3">
    <source>
        <dbReference type="Proteomes" id="UP000075884"/>
    </source>
</evidence>
<keyword evidence="3" id="KW-1185">Reference proteome</keyword>
<proteinExistence type="predicted"/>
<reference evidence="3" key="1">
    <citation type="submission" date="2013-03" db="EMBL/GenBank/DDBJ databases">
        <title>The Genome Sequence of Anopheles dirus WRAIR2.</title>
        <authorList>
            <consortium name="The Broad Institute Genomics Platform"/>
            <person name="Neafsey D.E."/>
            <person name="Walton C."/>
            <person name="Walker B."/>
            <person name="Young S.K."/>
            <person name="Zeng Q."/>
            <person name="Gargeya S."/>
            <person name="Fitzgerald M."/>
            <person name="Haas B."/>
            <person name="Abouelleil A."/>
            <person name="Allen A.W."/>
            <person name="Alvarado L."/>
            <person name="Arachchi H.M."/>
            <person name="Berlin A.M."/>
            <person name="Chapman S.B."/>
            <person name="Gainer-Dewar J."/>
            <person name="Goldberg J."/>
            <person name="Griggs A."/>
            <person name="Gujja S."/>
            <person name="Hansen M."/>
            <person name="Howarth C."/>
            <person name="Imamovic A."/>
            <person name="Ireland A."/>
            <person name="Larimer J."/>
            <person name="McCowan C."/>
            <person name="Murphy C."/>
            <person name="Pearson M."/>
            <person name="Poon T.W."/>
            <person name="Priest M."/>
            <person name="Roberts A."/>
            <person name="Saif S."/>
            <person name="Shea T."/>
            <person name="Sisk P."/>
            <person name="Sykes S."/>
            <person name="Wortman J."/>
            <person name="Nusbaum C."/>
            <person name="Birren B."/>
        </authorList>
    </citation>
    <scope>NUCLEOTIDE SEQUENCE [LARGE SCALE GENOMIC DNA]</scope>
    <source>
        <strain evidence="3">WRAIR2</strain>
    </source>
</reference>
<name>A0A182NVT1_9DIPT</name>
<organism evidence="2 3">
    <name type="scientific">Anopheles dirus</name>
    <dbReference type="NCBI Taxonomy" id="7168"/>
    <lineage>
        <taxon>Eukaryota</taxon>
        <taxon>Metazoa</taxon>
        <taxon>Ecdysozoa</taxon>
        <taxon>Arthropoda</taxon>
        <taxon>Hexapoda</taxon>
        <taxon>Insecta</taxon>
        <taxon>Pterygota</taxon>
        <taxon>Neoptera</taxon>
        <taxon>Endopterygota</taxon>
        <taxon>Diptera</taxon>
        <taxon>Nematocera</taxon>
        <taxon>Culicoidea</taxon>
        <taxon>Culicidae</taxon>
        <taxon>Anophelinae</taxon>
        <taxon>Anopheles</taxon>
    </lineage>
</organism>
<keyword evidence="1" id="KW-1133">Transmembrane helix</keyword>
<dbReference type="VEuPathDB" id="VectorBase:ADIR014024"/>
<evidence type="ECO:0000256" key="1">
    <source>
        <dbReference type="SAM" id="Phobius"/>
    </source>
</evidence>
<accession>A0A182NVT1</accession>
<reference evidence="2" key="2">
    <citation type="submission" date="2020-05" db="UniProtKB">
        <authorList>
            <consortium name="EnsemblMetazoa"/>
        </authorList>
    </citation>
    <scope>IDENTIFICATION</scope>
    <source>
        <strain evidence="2">WRAIR2</strain>
    </source>
</reference>
<keyword evidence="1" id="KW-0812">Transmembrane</keyword>
<evidence type="ECO:0000313" key="2">
    <source>
        <dbReference type="EnsemblMetazoa" id="ADIR014024-PA"/>
    </source>
</evidence>
<feature type="transmembrane region" description="Helical" evidence="1">
    <location>
        <begin position="37"/>
        <end position="56"/>
    </location>
</feature>
<keyword evidence="1" id="KW-0472">Membrane</keyword>
<protein>
    <submittedName>
        <fullName evidence="2">Uncharacterized protein</fullName>
    </submittedName>
</protein>
<sequence length="75" mass="8440">NIPGISSDPLLEFDVTTLKRLNEAVDGRVISSLMMDFVVTVFGAFLLMFYRCALLLTDRTKYLTKMLLHEAPPSC</sequence>
<dbReference type="Proteomes" id="UP000075884">
    <property type="component" value="Unassembled WGS sequence"/>
</dbReference>